<evidence type="ECO:0000256" key="1">
    <source>
        <dbReference type="SAM" id="MobiDB-lite"/>
    </source>
</evidence>
<evidence type="ECO:0000313" key="3">
    <source>
        <dbReference type="Proteomes" id="UP000545493"/>
    </source>
</evidence>
<protein>
    <submittedName>
        <fullName evidence="2">Uncharacterized protein</fullName>
    </submittedName>
</protein>
<evidence type="ECO:0000313" key="2">
    <source>
        <dbReference type="EMBL" id="NIJ13702.1"/>
    </source>
</evidence>
<dbReference type="RefSeq" id="WP_279590189.1">
    <property type="nucleotide sequence ID" value="NZ_JAAOYM010000001.1"/>
</dbReference>
<dbReference type="Proteomes" id="UP000545493">
    <property type="component" value="Unassembled WGS sequence"/>
</dbReference>
<reference evidence="2 3" key="1">
    <citation type="submission" date="2020-03" db="EMBL/GenBank/DDBJ databases">
        <title>Sequencing the genomes of 1000 actinobacteria strains.</title>
        <authorList>
            <person name="Klenk H.-P."/>
        </authorList>
    </citation>
    <scope>NUCLEOTIDE SEQUENCE [LARGE SCALE GENOMIC DNA]</scope>
    <source>
        <strain evidence="2 3">DSM 45685</strain>
    </source>
</reference>
<organism evidence="2 3">
    <name type="scientific">Saccharomonospora amisosensis</name>
    <dbReference type="NCBI Taxonomy" id="1128677"/>
    <lineage>
        <taxon>Bacteria</taxon>
        <taxon>Bacillati</taxon>
        <taxon>Actinomycetota</taxon>
        <taxon>Actinomycetes</taxon>
        <taxon>Pseudonocardiales</taxon>
        <taxon>Pseudonocardiaceae</taxon>
        <taxon>Saccharomonospora</taxon>
    </lineage>
</organism>
<name>A0A7X5UTQ5_9PSEU</name>
<feature type="region of interest" description="Disordered" evidence="1">
    <location>
        <begin position="1"/>
        <end position="40"/>
    </location>
</feature>
<comment type="caution">
    <text evidence="2">The sequence shown here is derived from an EMBL/GenBank/DDBJ whole genome shotgun (WGS) entry which is preliminary data.</text>
</comment>
<accession>A0A7X5UTQ5</accession>
<dbReference type="AlphaFoldDB" id="A0A7X5UTQ5"/>
<proteinExistence type="predicted"/>
<keyword evidence="3" id="KW-1185">Reference proteome</keyword>
<dbReference type="EMBL" id="JAAOYM010000001">
    <property type="protein sequence ID" value="NIJ13702.1"/>
    <property type="molecule type" value="Genomic_DNA"/>
</dbReference>
<sequence>MADNRQAPAMDADRNGPPLWQAFGPQQGRVSRKTMEAAHG</sequence>
<gene>
    <name evidence="2" type="ORF">FHU38_004046</name>
</gene>